<dbReference type="InterPro" id="IPR015943">
    <property type="entry name" value="WD40/YVTN_repeat-like_dom_sf"/>
</dbReference>
<dbReference type="PATRIC" id="fig|291169.3.peg.103"/>
<accession>A0A1E3GXQ0</accession>
<evidence type="ECO:0000256" key="6">
    <source>
        <dbReference type="ARBA" id="ARBA00022982"/>
    </source>
</evidence>
<dbReference type="AlphaFoldDB" id="A0A1E3GXQ0"/>
<dbReference type="STRING" id="291169.A9E74_00103"/>
<evidence type="ECO:0000256" key="1">
    <source>
        <dbReference type="ARBA" id="ARBA00004418"/>
    </source>
</evidence>
<evidence type="ECO:0000256" key="8">
    <source>
        <dbReference type="PIRSR" id="PIRSR609451-50"/>
    </source>
</evidence>
<evidence type="ECO:0000256" key="5">
    <source>
        <dbReference type="ARBA" id="ARBA00022764"/>
    </source>
</evidence>
<sequence>MRYKSVLMLSLGLLGSISTTFSYAEDEFVPEVLTVEPSIAPGPSIFVLDQSWDGASWVHIRSAEDLTSIKGSLSAGVVSQFAMSKDGKSAYTASVYAKRIMSGPTESVLEEFDAKSLVKKREIILSPKMAQSAPQLSYLEFSADGKYAYVQNATPATSVTVVDMEAGEVLTEIPHPGCVGIYPALKGNRFSSLCGDGTVTSYSFSADGKVNNPVKSAKVFDADDDPVYVHVLRVDNDLVLTSFNGNLYRVSDADEKPSLVDKFSYVEGVEGEWAPGGVAVMTYNKANNVVFMTMHSKAYNGSHKNGAEEIWTISLDSKKVVSRMPVDIEDSGISSLAVTDGKDPILFAHDSELGVVYRFTIDPKADFAATLQEDIAEDVGHYDIVWIADK</sequence>
<keyword evidence="5" id="KW-0574">Periplasm</keyword>
<dbReference type="Pfam" id="PF06433">
    <property type="entry name" value="Me-amine-dh_H"/>
    <property type="match status" value="1"/>
</dbReference>
<gene>
    <name evidence="10" type="primary">aauB</name>
    <name evidence="10" type="ORF">A9E74_00103</name>
</gene>
<dbReference type="Gene3D" id="2.130.10.10">
    <property type="entry name" value="YVTN repeat-like/Quinoprotein amine dehydrogenase"/>
    <property type="match status" value="1"/>
</dbReference>
<organism evidence="10 11">
    <name type="scientific">Methylophaga muralis</name>
    <dbReference type="NCBI Taxonomy" id="291169"/>
    <lineage>
        <taxon>Bacteria</taxon>
        <taxon>Pseudomonadati</taxon>
        <taxon>Pseudomonadota</taxon>
        <taxon>Gammaproteobacteria</taxon>
        <taxon>Thiotrichales</taxon>
        <taxon>Piscirickettsiaceae</taxon>
        <taxon>Methylophaga</taxon>
    </lineage>
</organism>
<dbReference type="GO" id="GO:0030059">
    <property type="term" value="F:aralkylamine dehydrogenase (azurin) activity"/>
    <property type="evidence" value="ECO:0007669"/>
    <property type="project" value="UniProtKB-EC"/>
</dbReference>
<evidence type="ECO:0000256" key="7">
    <source>
        <dbReference type="ARBA" id="ARBA00023002"/>
    </source>
</evidence>
<keyword evidence="6" id="KW-0249">Electron transport</keyword>
<evidence type="ECO:0000313" key="11">
    <source>
        <dbReference type="Proteomes" id="UP000094379"/>
    </source>
</evidence>
<dbReference type="GO" id="GO:0030058">
    <property type="term" value="F:aliphatic amine dehydrogenase activity"/>
    <property type="evidence" value="ECO:0007669"/>
    <property type="project" value="InterPro"/>
</dbReference>
<keyword evidence="8" id="KW-1015">Disulfide bond</keyword>
<evidence type="ECO:0000313" key="10">
    <source>
        <dbReference type="EMBL" id="ODN68131.1"/>
    </source>
</evidence>
<dbReference type="EC" id="1.4.9.2" evidence="10"/>
<dbReference type="RefSeq" id="WP_069294717.1">
    <property type="nucleotide sequence ID" value="NZ_MCRI01000001.1"/>
</dbReference>
<evidence type="ECO:0000256" key="9">
    <source>
        <dbReference type="SAM" id="SignalP"/>
    </source>
</evidence>
<protein>
    <submittedName>
        <fullName evidence="10">Aralkylamine dehydrogenase heavy chain</fullName>
        <ecNumber evidence="10">1.4.9.2</ecNumber>
    </submittedName>
</protein>
<dbReference type="InterPro" id="IPR009451">
    <property type="entry name" value="Metamine_DH_Hvc"/>
</dbReference>
<dbReference type="Proteomes" id="UP000094379">
    <property type="component" value="Unassembled WGS sequence"/>
</dbReference>
<keyword evidence="11" id="KW-1185">Reference proteome</keyword>
<evidence type="ECO:0000256" key="4">
    <source>
        <dbReference type="ARBA" id="ARBA00022729"/>
    </source>
</evidence>
<comment type="similarity">
    <text evidence="2">Belongs to the aromatic amine dehydrogenase heavy chain family.</text>
</comment>
<keyword evidence="7 10" id="KW-0560">Oxidoreductase</keyword>
<feature type="disulfide bond" evidence="8">
    <location>
        <begin position="178"/>
        <end position="194"/>
    </location>
</feature>
<comment type="caution">
    <text evidence="10">The sequence shown here is derived from an EMBL/GenBank/DDBJ whole genome shotgun (WGS) entry which is preliminary data.</text>
</comment>
<name>A0A1E3GXQ0_9GAMM</name>
<keyword evidence="3" id="KW-0813">Transport</keyword>
<dbReference type="GO" id="GO:0042597">
    <property type="term" value="C:periplasmic space"/>
    <property type="evidence" value="ECO:0007669"/>
    <property type="project" value="UniProtKB-SubCell"/>
</dbReference>
<feature type="signal peptide" evidence="9">
    <location>
        <begin position="1"/>
        <end position="24"/>
    </location>
</feature>
<dbReference type="SUPFAM" id="SSF50969">
    <property type="entry name" value="YVTN repeat-like/Quinoprotein amine dehydrogenase"/>
    <property type="match status" value="1"/>
</dbReference>
<dbReference type="InterPro" id="IPR011044">
    <property type="entry name" value="Quino_amine_DH_bsu"/>
</dbReference>
<dbReference type="EMBL" id="MCRI01000001">
    <property type="protein sequence ID" value="ODN68131.1"/>
    <property type="molecule type" value="Genomic_DNA"/>
</dbReference>
<evidence type="ECO:0000256" key="3">
    <source>
        <dbReference type="ARBA" id="ARBA00022448"/>
    </source>
</evidence>
<feature type="chain" id="PRO_5009128761" evidence="9">
    <location>
        <begin position="25"/>
        <end position="390"/>
    </location>
</feature>
<proteinExistence type="inferred from homology"/>
<keyword evidence="4 9" id="KW-0732">Signal</keyword>
<comment type="subcellular location">
    <subcellularLocation>
        <location evidence="1">Periplasm</location>
    </subcellularLocation>
</comment>
<evidence type="ECO:0000256" key="2">
    <source>
        <dbReference type="ARBA" id="ARBA00010548"/>
    </source>
</evidence>
<reference evidence="10 11" key="1">
    <citation type="submission" date="2016-07" db="EMBL/GenBank/DDBJ databases">
        <title>Draft Genome Sequence of Methylophaga muralis Bur 1.</title>
        <authorList>
            <person name="Vasilenko O.V."/>
            <person name="Doronina N.V."/>
            <person name="Shmareva M.N."/>
            <person name="Tarlachkov S.V."/>
            <person name="Mustakhimov I."/>
            <person name="Trotsenko Y.A."/>
        </authorList>
    </citation>
    <scope>NUCLEOTIDE SEQUENCE [LARGE SCALE GENOMIC DNA]</scope>
    <source>
        <strain evidence="10 11">Bur 1</strain>
    </source>
</reference>